<evidence type="ECO:0000313" key="1">
    <source>
        <dbReference type="EMBL" id="TRM63504.1"/>
    </source>
</evidence>
<accession>A0A550CFF4</accession>
<reference evidence="1 2" key="1">
    <citation type="journal article" date="2019" name="New Phytol.">
        <title>Comparative genomics reveals unique wood-decay strategies and fruiting body development in the Schizophyllaceae.</title>
        <authorList>
            <person name="Almasi E."/>
            <person name="Sahu N."/>
            <person name="Krizsan K."/>
            <person name="Balint B."/>
            <person name="Kovacs G.M."/>
            <person name="Kiss B."/>
            <person name="Cseklye J."/>
            <person name="Drula E."/>
            <person name="Henrissat B."/>
            <person name="Nagy I."/>
            <person name="Chovatia M."/>
            <person name="Adam C."/>
            <person name="LaButti K."/>
            <person name="Lipzen A."/>
            <person name="Riley R."/>
            <person name="Grigoriev I.V."/>
            <person name="Nagy L.G."/>
        </authorList>
    </citation>
    <scope>NUCLEOTIDE SEQUENCE [LARGE SCALE GENOMIC DNA]</scope>
    <source>
        <strain evidence="1 2">NL-1724</strain>
    </source>
</reference>
<proteinExistence type="predicted"/>
<organism evidence="1 2">
    <name type="scientific">Schizophyllum amplum</name>
    <dbReference type="NCBI Taxonomy" id="97359"/>
    <lineage>
        <taxon>Eukaryota</taxon>
        <taxon>Fungi</taxon>
        <taxon>Dikarya</taxon>
        <taxon>Basidiomycota</taxon>
        <taxon>Agaricomycotina</taxon>
        <taxon>Agaricomycetes</taxon>
        <taxon>Agaricomycetidae</taxon>
        <taxon>Agaricales</taxon>
        <taxon>Schizophyllaceae</taxon>
        <taxon>Schizophyllum</taxon>
    </lineage>
</organism>
<name>A0A550CFF4_9AGAR</name>
<dbReference type="Proteomes" id="UP000320762">
    <property type="component" value="Unassembled WGS sequence"/>
</dbReference>
<protein>
    <submittedName>
        <fullName evidence="1">Uncharacterized protein</fullName>
    </submittedName>
</protein>
<keyword evidence="2" id="KW-1185">Reference proteome</keyword>
<gene>
    <name evidence="1" type="ORF">BD626DRAFT_272610</name>
</gene>
<comment type="caution">
    <text evidence="1">The sequence shown here is derived from an EMBL/GenBank/DDBJ whole genome shotgun (WGS) entry which is preliminary data.</text>
</comment>
<evidence type="ECO:0000313" key="2">
    <source>
        <dbReference type="Proteomes" id="UP000320762"/>
    </source>
</evidence>
<dbReference type="AlphaFoldDB" id="A0A550CFF4"/>
<dbReference type="EMBL" id="VDMD01000009">
    <property type="protein sequence ID" value="TRM63504.1"/>
    <property type="molecule type" value="Genomic_DNA"/>
</dbReference>
<sequence length="87" mass="9096">MWGRVLTHTPLGSVSARAVAATGLPVTSFSSSPLMGVRGDDVKTTGTVLTCRRTRGASSCAAAYHEASGVGERPVIRRATPRCLPDR</sequence>